<protein>
    <submittedName>
        <fullName evidence="2">Transcriptional regulator with XRE-family HTH domain</fullName>
    </submittedName>
</protein>
<dbReference type="PROSITE" id="PS50943">
    <property type="entry name" value="HTH_CROC1"/>
    <property type="match status" value="1"/>
</dbReference>
<dbReference type="InterPro" id="IPR010982">
    <property type="entry name" value="Lambda_DNA-bd_dom_sf"/>
</dbReference>
<accession>A0ABT9PDS1</accession>
<dbReference type="RefSeq" id="WP_307250046.1">
    <property type="nucleotide sequence ID" value="NZ_JAUSQZ010000001.1"/>
</dbReference>
<keyword evidence="3" id="KW-1185">Reference proteome</keyword>
<dbReference type="Gene3D" id="1.10.260.40">
    <property type="entry name" value="lambda repressor-like DNA-binding domains"/>
    <property type="match status" value="1"/>
</dbReference>
<dbReference type="Proteomes" id="UP001235712">
    <property type="component" value="Unassembled WGS sequence"/>
</dbReference>
<dbReference type="EMBL" id="JAUSQZ010000001">
    <property type="protein sequence ID" value="MDP9830845.1"/>
    <property type="molecule type" value="Genomic_DNA"/>
</dbReference>
<dbReference type="Pfam" id="PF17765">
    <property type="entry name" value="MLTR_LBD"/>
    <property type="match status" value="1"/>
</dbReference>
<dbReference type="PANTHER" id="PTHR35010:SF2">
    <property type="entry name" value="BLL4672 PROTEIN"/>
    <property type="match status" value="1"/>
</dbReference>
<dbReference type="InterPro" id="IPR041413">
    <property type="entry name" value="MLTR_LBD"/>
</dbReference>
<dbReference type="Pfam" id="PF13560">
    <property type="entry name" value="HTH_31"/>
    <property type="match status" value="1"/>
</dbReference>
<organism evidence="2 3">
    <name type="scientific">Kineosporia succinea</name>
    <dbReference type="NCBI Taxonomy" id="84632"/>
    <lineage>
        <taxon>Bacteria</taxon>
        <taxon>Bacillati</taxon>
        <taxon>Actinomycetota</taxon>
        <taxon>Actinomycetes</taxon>
        <taxon>Kineosporiales</taxon>
        <taxon>Kineosporiaceae</taxon>
        <taxon>Kineosporia</taxon>
    </lineage>
</organism>
<gene>
    <name evidence="2" type="ORF">J2S57_006594</name>
</gene>
<dbReference type="InterPro" id="IPR001387">
    <property type="entry name" value="Cro/C1-type_HTH"/>
</dbReference>
<sequence length="288" mass="31835">MDSQTEIRAFLISRRNRLTPEQAGLPDFGGRRRVPGLRREEVALLAGMSREYYVRLERGHAAGVSEAVLESVARALRLDEAERAHLNDLVRAANGRCRAGRETTVRPVVRQLLDGMRDVPAFVQNGRLDVLASNRLAGAVLAPVLDTAEHPNVARFVFLDPRARTFYRDWPDTARQTVALLRTETGRSPSDAVLAGLVRELSTHCEPFRRLWADHDVRRHRTAITSLHHPLVGDLDLSCEGLGLTSDPGLVMVAYAAADEASDDGLRLLASWSAPDSGTSRPDIDQIR</sequence>
<evidence type="ECO:0000313" key="3">
    <source>
        <dbReference type="Proteomes" id="UP001235712"/>
    </source>
</evidence>
<reference evidence="2 3" key="1">
    <citation type="submission" date="2023-07" db="EMBL/GenBank/DDBJ databases">
        <title>Sequencing the genomes of 1000 actinobacteria strains.</title>
        <authorList>
            <person name="Klenk H.-P."/>
        </authorList>
    </citation>
    <scope>NUCLEOTIDE SEQUENCE [LARGE SCALE GENOMIC DNA]</scope>
    <source>
        <strain evidence="2 3">DSM 44388</strain>
    </source>
</reference>
<name>A0ABT9PDS1_9ACTN</name>
<proteinExistence type="predicted"/>
<dbReference type="SUPFAM" id="SSF47413">
    <property type="entry name" value="lambda repressor-like DNA-binding domains"/>
    <property type="match status" value="1"/>
</dbReference>
<comment type="caution">
    <text evidence="2">The sequence shown here is derived from an EMBL/GenBank/DDBJ whole genome shotgun (WGS) entry which is preliminary data.</text>
</comment>
<evidence type="ECO:0000259" key="1">
    <source>
        <dbReference type="PROSITE" id="PS50943"/>
    </source>
</evidence>
<dbReference type="SMART" id="SM00530">
    <property type="entry name" value="HTH_XRE"/>
    <property type="match status" value="1"/>
</dbReference>
<dbReference type="PANTHER" id="PTHR35010">
    <property type="entry name" value="BLL4672 PROTEIN-RELATED"/>
    <property type="match status" value="1"/>
</dbReference>
<dbReference type="Gene3D" id="3.30.450.180">
    <property type="match status" value="1"/>
</dbReference>
<feature type="domain" description="HTH cro/C1-type" evidence="1">
    <location>
        <begin position="36"/>
        <end position="83"/>
    </location>
</feature>
<evidence type="ECO:0000313" key="2">
    <source>
        <dbReference type="EMBL" id="MDP9830845.1"/>
    </source>
</evidence>
<dbReference type="CDD" id="cd00093">
    <property type="entry name" value="HTH_XRE"/>
    <property type="match status" value="1"/>
</dbReference>